<gene>
    <name evidence="7" type="ORF">NE686_09240</name>
</gene>
<keyword evidence="8" id="KW-1185">Reference proteome</keyword>
<evidence type="ECO:0000313" key="8">
    <source>
        <dbReference type="Proteomes" id="UP001524478"/>
    </source>
</evidence>
<evidence type="ECO:0000256" key="5">
    <source>
        <dbReference type="ARBA" id="ARBA00023244"/>
    </source>
</evidence>
<comment type="catalytic activity">
    <reaction evidence="6">
        <text>precorrin-2 + NAD(+) = sirohydrochlorin + NADH + 2 H(+)</text>
        <dbReference type="Rhea" id="RHEA:15613"/>
        <dbReference type="ChEBI" id="CHEBI:15378"/>
        <dbReference type="ChEBI" id="CHEBI:57540"/>
        <dbReference type="ChEBI" id="CHEBI:57945"/>
        <dbReference type="ChEBI" id="CHEBI:58351"/>
        <dbReference type="ChEBI" id="CHEBI:58827"/>
        <dbReference type="EC" id="1.3.1.76"/>
    </reaction>
</comment>
<dbReference type="SUPFAM" id="SSF75615">
    <property type="entry name" value="Siroheme synthase middle domains-like"/>
    <property type="match status" value="1"/>
</dbReference>
<dbReference type="EC" id="1.3.1.76" evidence="2"/>
<keyword evidence="4" id="KW-0520">NAD</keyword>
<evidence type="ECO:0000256" key="2">
    <source>
        <dbReference type="ARBA" id="ARBA00012400"/>
    </source>
</evidence>
<dbReference type="RefSeq" id="WP_256311286.1">
    <property type="nucleotide sequence ID" value="NZ_JANGAC010000006.1"/>
</dbReference>
<dbReference type="Gene3D" id="1.10.8.610">
    <property type="entry name" value="SirC, precorrin-2 dehydrogenase, C-terminal helical domain-like"/>
    <property type="match status" value="1"/>
</dbReference>
<dbReference type="InterPro" id="IPR028161">
    <property type="entry name" value="Met8-like"/>
</dbReference>
<dbReference type="Pfam" id="PF13241">
    <property type="entry name" value="NAD_binding_7"/>
    <property type="match status" value="1"/>
</dbReference>
<dbReference type="EMBL" id="JANGAC010000006">
    <property type="protein sequence ID" value="MCQ4923267.1"/>
    <property type="molecule type" value="Genomic_DNA"/>
</dbReference>
<protein>
    <recommendedName>
        <fullName evidence="2">precorrin-2 dehydrogenase</fullName>
        <ecNumber evidence="2">1.3.1.76</ecNumber>
    </recommendedName>
</protein>
<sequence>MFYPIMINISNKLIIVVGGGEVAYRKAAKFLEFGGKVMILSPNNIEKFRDLKEKHKEKLNFIYDKYNKKYIHDVFLVIAATSSKEINQQISNDCKDLSILANIVDNRDSSDFITPSIINNDNLTISISTMGSFPYLSKKIRTDMEEKYKKFNKEYLNLLEEVRYLVLEKHRDKTKETMEYALSLDIDELKDLLIKLKD</sequence>
<dbReference type="Proteomes" id="UP001524478">
    <property type="component" value="Unassembled WGS sequence"/>
</dbReference>
<accession>A0ABT1SBB2</accession>
<dbReference type="InterPro" id="IPR006367">
    <property type="entry name" value="Sirohaem_synthase_N"/>
</dbReference>
<comment type="caution">
    <text evidence="7">The sequence shown here is derived from an EMBL/GenBank/DDBJ whole genome shotgun (WGS) entry which is preliminary data.</text>
</comment>
<keyword evidence="3" id="KW-0560">Oxidoreductase</keyword>
<reference evidence="7 8" key="1">
    <citation type="submission" date="2022-06" db="EMBL/GenBank/DDBJ databases">
        <title>Isolation of gut microbiota from human fecal samples.</title>
        <authorList>
            <person name="Pamer E.G."/>
            <person name="Barat B."/>
            <person name="Waligurski E."/>
            <person name="Medina S."/>
            <person name="Paddock L."/>
            <person name="Mostad J."/>
        </authorList>
    </citation>
    <scope>NUCLEOTIDE SEQUENCE [LARGE SCALE GENOMIC DNA]</scope>
    <source>
        <strain evidence="7 8">DFI.7.95</strain>
    </source>
</reference>
<evidence type="ECO:0000313" key="7">
    <source>
        <dbReference type="EMBL" id="MCQ4923267.1"/>
    </source>
</evidence>
<dbReference type="PANTHER" id="PTHR35330">
    <property type="entry name" value="SIROHEME BIOSYNTHESIS PROTEIN MET8"/>
    <property type="match status" value="1"/>
</dbReference>
<dbReference type="InterPro" id="IPR036291">
    <property type="entry name" value="NAD(P)-bd_dom_sf"/>
</dbReference>
<evidence type="ECO:0000256" key="3">
    <source>
        <dbReference type="ARBA" id="ARBA00023002"/>
    </source>
</evidence>
<proteinExistence type="predicted"/>
<keyword evidence="5" id="KW-0627">Porphyrin biosynthesis</keyword>
<dbReference type="Gene3D" id="3.40.50.720">
    <property type="entry name" value="NAD(P)-binding Rossmann-like Domain"/>
    <property type="match status" value="1"/>
</dbReference>
<comment type="pathway">
    <text evidence="1">Porphyrin-containing compound metabolism; siroheme biosynthesis; sirohydrochlorin from precorrin-2: step 1/1.</text>
</comment>
<dbReference type="NCBIfam" id="TIGR01470">
    <property type="entry name" value="cysG_Nterm"/>
    <property type="match status" value="1"/>
</dbReference>
<name>A0ABT1SBB2_9FIRM</name>
<organism evidence="7 8">
    <name type="scientific">Tissierella carlieri</name>
    <dbReference type="NCBI Taxonomy" id="689904"/>
    <lineage>
        <taxon>Bacteria</taxon>
        <taxon>Bacillati</taxon>
        <taxon>Bacillota</taxon>
        <taxon>Tissierellia</taxon>
        <taxon>Tissierellales</taxon>
        <taxon>Tissierellaceae</taxon>
        <taxon>Tissierella</taxon>
    </lineage>
</organism>
<evidence type="ECO:0000256" key="6">
    <source>
        <dbReference type="ARBA" id="ARBA00047561"/>
    </source>
</evidence>
<evidence type="ECO:0000256" key="4">
    <source>
        <dbReference type="ARBA" id="ARBA00023027"/>
    </source>
</evidence>
<dbReference type="PANTHER" id="PTHR35330:SF1">
    <property type="entry name" value="SIROHEME BIOSYNTHESIS PROTEIN MET8"/>
    <property type="match status" value="1"/>
</dbReference>
<dbReference type="SUPFAM" id="SSF51735">
    <property type="entry name" value="NAD(P)-binding Rossmann-fold domains"/>
    <property type="match status" value="1"/>
</dbReference>
<dbReference type="InterPro" id="IPR042518">
    <property type="entry name" value="SirC_C"/>
</dbReference>
<evidence type="ECO:0000256" key="1">
    <source>
        <dbReference type="ARBA" id="ARBA00005010"/>
    </source>
</evidence>